<dbReference type="InterPro" id="IPR005475">
    <property type="entry name" value="Transketolase-like_Pyr-bd"/>
</dbReference>
<comment type="cofactor">
    <cofactor evidence="1 6">
        <name>thiamine diphosphate</name>
        <dbReference type="ChEBI" id="CHEBI:58937"/>
    </cofactor>
</comment>
<sequence length="938" mass="104323">MATENSGSQSPWQDLYGPNLGYVQDQYDIYRTDANAVDPELKALFDEWGAPPSYSATTSTVQGVENASTVPLDKVVAAAKYADNIRIYGHLAADIHAINGKDKDTRMLDAATYGLSEADLLDIPASVIWKNPPSGVHNALDVVTHLKTIYTQSLTYEVGHIHDLEEHKWLTNKIESGQIHPQLSNEERITLLKRLTDVEGLEHFLHKTFVGQKRFSIEGVDTLVPMLEQIVKDGVEDGAKDVIVGMAHRGRLNVLAHVLNKPYKKILAEFAHAALDDDTVINKGWAGDVKYHLGENWEIKEGEEVKARITLANNPSHLEVVDPVVEGYARSAQEDRSMPGLPEQNLSKAFTIMVHGDAAFPGEGVVPETLNLSQLPGFTTGGTVHIIANNLIGFTTESTDGRSTRYASDLAKGFEIPIVHVNADDPEACLAAANLAYEYRKVFGKDFLIDLIGYRRFGHNEMDDPFVTQPKLYELVNAHETVRAIYAQRLENEGILTAEQAEQFVQDVQAKLQGIYDEIKNSHATEVHEMLPPETVTGYWPTIDTSVDEDVLKTINSNLLKWPEGFNVYGKLNKILSRRASAFEDGGKVDWGHAETLAFATILREGTPIRFTGQDAQRGTFSHRHLMLHDEKNGGLYSPLHGLPEAKASFAIYNSPLSETAVLGFEYGYNVFSQETLVLWEAQYGDFANVAQPIFDQFISAGRAKWGQKSGLVMLLPHGYEGQGAEHSSARLERYLQLAAEANWTVANLSSAAQYFHILRRQAAMLGKEGIRPLVIMTPKSLLRNQVVASEAKAFTEGHFETVLEQPALGSDPDKVERLILSSGKVSLDLTAQIKEQEQADLERVHLVRIEQLYPFPEQELKEITKKFKNVKELVWVQEEPKNMGAWMFIEPRLRALVSKRVNVNYVGRPEAASPAVGEPGVHKVEQARIVTEAFKLN</sequence>
<dbReference type="PANTHER" id="PTHR23152:SF4">
    <property type="entry name" value="2-OXOADIPATE DEHYDROGENASE COMPLEX COMPONENT E1"/>
    <property type="match status" value="1"/>
</dbReference>
<reference evidence="8" key="2">
    <citation type="submission" date="2020-09" db="EMBL/GenBank/DDBJ databases">
        <authorList>
            <person name="Sun Q."/>
            <person name="Zhou Y."/>
        </authorList>
    </citation>
    <scope>NUCLEOTIDE SEQUENCE</scope>
    <source>
        <strain evidence="8">CGMCC 1.15371</strain>
    </source>
</reference>
<dbReference type="Gene3D" id="3.40.50.12470">
    <property type="match status" value="1"/>
</dbReference>
<reference evidence="8" key="1">
    <citation type="journal article" date="2014" name="Int. J. Syst. Evol. Microbiol.">
        <title>Complete genome sequence of Corynebacterium casei LMG S-19264T (=DSM 44701T), isolated from a smear-ripened cheese.</title>
        <authorList>
            <consortium name="US DOE Joint Genome Institute (JGI-PGF)"/>
            <person name="Walter F."/>
            <person name="Albersmeier A."/>
            <person name="Kalinowski J."/>
            <person name="Ruckert C."/>
        </authorList>
    </citation>
    <scope>NUCLEOTIDE SEQUENCE</scope>
    <source>
        <strain evidence="8">CGMCC 1.15371</strain>
    </source>
</reference>
<dbReference type="NCBIfam" id="TIGR00239">
    <property type="entry name" value="2oxo_dh_E1"/>
    <property type="match status" value="1"/>
</dbReference>
<evidence type="ECO:0000313" key="9">
    <source>
        <dbReference type="Proteomes" id="UP000628775"/>
    </source>
</evidence>
<dbReference type="Pfam" id="PF00676">
    <property type="entry name" value="E1_dh"/>
    <property type="match status" value="1"/>
</dbReference>
<feature type="domain" description="Transketolase-like pyrimidine-binding" evidence="7">
    <location>
        <begin position="589"/>
        <end position="785"/>
    </location>
</feature>
<comment type="catalytic activity">
    <reaction evidence="5 6">
        <text>N(6)-[(R)-lipoyl]-L-lysyl-[protein] + 2-oxoglutarate + H(+) = N(6)-[(R)-S(8)-succinyldihydrolipoyl]-L-lysyl-[protein] + CO2</text>
        <dbReference type="Rhea" id="RHEA:12188"/>
        <dbReference type="Rhea" id="RHEA-COMP:10474"/>
        <dbReference type="Rhea" id="RHEA-COMP:20092"/>
        <dbReference type="ChEBI" id="CHEBI:15378"/>
        <dbReference type="ChEBI" id="CHEBI:16526"/>
        <dbReference type="ChEBI" id="CHEBI:16810"/>
        <dbReference type="ChEBI" id="CHEBI:83099"/>
        <dbReference type="ChEBI" id="CHEBI:83120"/>
        <dbReference type="EC" id="1.2.4.2"/>
    </reaction>
</comment>
<dbReference type="SUPFAM" id="SSF52518">
    <property type="entry name" value="Thiamin diphosphate-binding fold (THDP-binding)"/>
    <property type="match status" value="2"/>
</dbReference>
<dbReference type="FunFam" id="3.40.50.11610:FF:000002">
    <property type="entry name" value="2-oxoglutarate dehydrogenase E1 component"/>
    <property type="match status" value="1"/>
</dbReference>
<evidence type="ECO:0000256" key="4">
    <source>
        <dbReference type="ARBA" id="ARBA00023152"/>
    </source>
</evidence>
<dbReference type="SMART" id="SM00861">
    <property type="entry name" value="Transket_pyr"/>
    <property type="match status" value="1"/>
</dbReference>
<dbReference type="Pfam" id="PF16870">
    <property type="entry name" value="OxoGdeHyase_C"/>
    <property type="match status" value="1"/>
</dbReference>
<keyword evidence="9" id="KW-1185">Reference proteome</keyword>
<gene>
    <name evidence="6 8" type="primary">odhA</name>
    <name evidence="8" type="ORF">GCM10011391_22470</name>
</gene>
<dbReference type="GO" id="GO:0006099">
    <property type="term" value="P:tricarboxylic acid cycle"/>
    <property type="evidence" value="ECO:0007669"/>
    <property type="project" value="TreeGrafter"/>
</dbReference>
<evidence type="ECO:0000256" key="3">
    <source>
        <dbReference type="ARBA" id="ARBA00023052"/>
    </source>
</evidence>
<dbReference type="InterPro" id="IPR031717">
    <property type="entry name" value="ODO-1/KGD_C"/>
</dbReference>
<proteinExistence type="inferred from homology"/>
<comment type="function">
    <text evidence="6">E1 component of the 2-oxoglutarate dehydrogenase (OGDH) complex which catalyzes the decarboxylation of 2-oxoglutarate, the first step in the conversion of 2-oxoglutarate to succinyl-CoA and CO(2).</text>
</comment>
<dbReference type="GO" id="GO:0030976">
    <property type="term" value="F:thiamine pyrophosphate binding"/>
    <property type="evidence" value="ECO:0007669"/>
    <property type="project" value="UniProtKB-UniRule"/>
</dbReference>
<protein>
    <recommendedName>
        <fullName evidence="6">2-oxoglutarate dehydrogenase E1 component</fullName>
        <ecNumber evidence="6">1.2.4.2</ecNumber>
    </recommendedName>
    <alternativeName>
        <fullName evidence="6">Alpha-ketoglutarate dehydrogenase</fullName>
    </alternativeName>
</protein>
<comment type="similarity">
    <text evidence="6">Belongs to the alpha-ketoglutarate dehydrogenase family.</text>
</comment>
<dbReference type="Proteomes" id="UP000628775">
    <property type="component" value="Unassembled WGS sequence"/>
</dbReference>
<dbReference type="Gene3D" id="3.40.50.11610">
    <property type="entry name" value="Multifunctional 2-oxoglutarate metabolism enzyme, C-terminal domain"/>
    <property type="match status" value="1"/>
</dbReference>
<dbReference type="GO" id="GO:0045252">
    <property type="term" value="C:oxoglutarate dehydrogenase complex"/>
    <property type="evidence" value="ECO:0007669"/>
    <property type="project" value="TreeGrafter"/>
</dbReference>
<evidence type="ECO:0000256" key="5">
    <source>
        <dbReference type="ARBA" id="ARBA00051911"/>
    </source>
</evidence>
<dbReference type="NCBIfam" id="NF008907">
    <property type="entry name" value="PRK12270.1"/>
    <property type="match status" value="1"/>
</dbReference>
<dbReference type="InterPro" id="IPR023784">
    <property type="entry name" value="2oxoglutarate_DH_E1_bac"/>
</dbReference>
<keyword evidence="2 6" id="KW-0560">Oxidoreductase</keyword>
<organism evidence="8 9">
    <name type="scientific">Pullulanibacillus camelliae</name>
    <dbReference type="NCBI Taxonomy" id="1707096"/>
    <lineage>
        <taxon>Bacteria</taxon>
        <taxon>Bacillati</taxon>
        <taxon>Bacillota</taxon>
        <taxon>Bacilli</taxon>
        <taxon>Bacillales</taxon>
        <taxon>Sporolactobacillaceae</taxon>
        <taxon>Pullulanibacillus</taxon>
    </lineage>
</organism>
<evidence type="ECO:0000256" key="2">
    <source>
        <dbReference type="ARBA" id="ARBA00023002"/>
    </source>
</evidence>
<evidence type="ECO:0000313" key="8">
    <source>
        <dbReference type="EMBL" id="GGE43154.1"/>
    </source>
</evidence>
<dbReference type="RefSeq" id="WP_188693729.1">
    <property type="nucleotide sequence ID" value="NZ_BMIR01000009.1"/>
</dbReference>
<keyword evidence="3 6" id="KW-0786">Thiamine pyrophosphate</keyword>
<dbReference type="GO" id="GO:0004591">
    <property type="term" value="F:oxoglutarate dehydrogenase (succinyl-transferring) activity"/>
    <property type="evidence" value="ECO:0007669"/>
    <property type="project" value="UniProtKB-UniRule"/>
</dbReference>
<keyword evidence="4 6" id="KW-0324">Glycolysis</keyword>
<dbReference type="PIRSF" id="PIRSF000157">
    <property type="entry name" value="Oxoglu_dh_E1"/>
    <property type="match status" value="1"/>
</dbReference>
<dbReference type="InterPro" id="IPR001017">
    <property type="entry name" value="DH_E1"/>
</dbReference>
<dbReference type="InterPro" id="IPR042179">
    <property type="entry name" value="KGD_C_sf"/>
</dbReference>
<comment type="caution">
    <text evidence="8">The sequence shown here is derived from an EMBL/GenBank/DDBJ whole genome shotgun (WGS) entry which is preliminary data.</text>
</comment>
<dbReference type="AlphaFoldDB" id="A0A8J3DUC7"/>
<name>A0A8J3DUC7_9BACL</name>
<evidence type="ECO:0000259" key="7">
    <source>
        <dbReference type="SMART" id="SM00861"/>
    </source>
</evidence>
<dbReference type="InterPro" id="IPR029061">
    <property type="entry name" value="THDP-binding"/>
</dbReference>
<dbReference type="GO" id="GO:0005829">
    <property type="term" value="C:cytosol"/>
    <property type="evidence" value="ECO:0007669"/>
    <property type="project" value="TreeGrafter"/>
</dbReference>
<accession>A0A8J3DUC7</accession>
<dbReference type="Pfam" id="PF02779">
    <property type="entry name" value="Transket_pyr"/>
    <property type="match status" value="1"/>
</dbReference>
<comment type="subunit">
    <text evidence="6">Homodimer. Part of the 2-oxoglutarate dehydrogenase (OGDH) complex composed of E1 (2-oxoglutarate dehydrogenase), E2 (dihydrolipoamide succinyltransferase) and E3 (dihydrolipoamide dehydrogenase); the complex contains multiple copies of the three enzymatic components (E1, E2 and E3).</text>
</comment>
<dbReference type="FunFam" id="3.40.50.970:FF:000036">
    <property type="entry name" value="2-oxoglutarate dehydrogenase E1 component"/>
    <property type="match status" value="1"/>
</dbReference>
<dbReference type="CDD" id="cd02016">
    <property type="entry name" value="TPP_E1_OGDC_like"/>
    <property type="match status" value="1"/>
</dbReference>
<evidence type="ECO:0000256" key="1">
    <source>
        <dbReference type="ARBA" id="ARBA00001964"/>
    </source>
</evidence>
<dbReference type="EC" id="1.2.4.2" evidence="6"/>
<dbReference type="PANTHER" id="PTHR23152">
    <property type="entry name" value="2-OXOGLUTARATE DEHYDROGENASE"/>
    <property type="match status" value="1"/>
</dbReference>
<dbReference type="NCBIfam" id="NF006914">
    <property type="entry name" value="PRK09404.1"/>
    <property type="match status" value="1"/>
</dbReference>
<dbReference type="Gene3D" id="3.40.50.970">
    <property type="match status" value="1"/>
</dbReference>
<dbReference type="EMBL" id="BMIR01000009">
    <property type="protein sequence ID" value="GGE43154.1"/>
    <property type="molecule type" value="Genomic_DNA"/>
</dbReference>
<dbReference type="GO" id="GO:0006096">
    <property type="term" value="P:glycolytic process"/>
    <property type="evidence" value="ECO:0007669"/>
    <property type="project" value="UniProtKB-UniRule"/>
</dbReference>
<dbReference type="InterPro" id="IPR011603">
    <property type="entry name" value="2oxoglutarate_DH_E1"/>
</dbReference>
<evidence type="ECO:0000256" key="6">
    <source>
        <dbReference type="HAMAP-Rule" id="MF_01169"/>
    </source>
</evidence>
<dbReference type="HAMAP" id="MF_01169">
    <property type="entry name" value="SucA_OdhA"/>
    <property type="match status" value="1"/>
</dbReference>